<feature type="domain" description="Abortive phage infection protein C-terminal" evidence="1">
    <location>
        <begin position="251"/>
        <end position="389"/>
    </location>
</feature>
<dbReference type="Proteomes" id="UP000782519">
    <property type="component" value="Unassembled WGS sequence"/>
</dbReference>
<organism evidence="2 3">
    <name type="scientific">Rhodopseudomonas palustris</name>
    <dbReference type="NCBI Taxonomy" id="1076"/>
    <lineage>
        <taxon>Bacteria</taxon>
        <taxon>Pseudomonadati</taxon>
        <taxon>Pseudomonadota</taxon>
        <taxon>Alphaproteobacteria</taxon>
        <taxon>Hyphomicrobiales</taxon>
        <taxon>Nitrobacteraceae</taxon>
        <taxon>Rhodopseudomonas</taxon>
    </lineage>
</organism>
<evidence type="ECO:0000313" key="2">
    <source>
        <dbReference type="EMBL" id="MBI5132162.1"/>
    </source>
</evidence>
<comment type="caution">
    <text evidence="2">The sequence shown here is derived from an EMBL/GenBank/DDBJ whole genome shotgun (WGS) entry which is preliminary data.</text>
</comment>
<evidence type="ECO:0000259" key="1">
    <source>
        <dbReference type="Pfam" id="PF10592"/>
    </source>
</evidence>
<dbReference type="InterPro" id="IPR018891">
    <property type="entry name" value="AIPR_C"/>
</dbReference>
<name>A0A933S1R7_RHOPL</name>
<dbReference type="EMBL" id="JACRJB010000063">
    <property type="protein sequence ID" value="MBI5132162.1"/>
    <property type="molecule type" value="Genomic_DNA"/>
</dbReference>
<proteinExistence type="predicted"/>
<dbReference type="Pfam" id="PF10592">
    <property type="entry name" value="AIPR"/>
    <property type="match status" value="1"/>
</dbReference>
<gene>
    <name evidence="2" type="ORF">HZA66_22185</name>
</gene>
<sequence length="572" mass="62915">MGTELGAMSSLKVNQIKVRLRELFEPHLNVADISPRDAERDQKILTRCLAALAVATVAGCTPKQAAESVWDGTGDNGIDAAYYDPSDQSVVFVQSKWINAGTGEPEAKDIGTFATGVRDAIEQNVDAFHSRLHASLQDIFVQINTPGTSVHLVVVTTGVSQLAKPSTLHFERLLSELNGADPNELVSWELLGLNEVYTRLASDPEGGRVTLEAQILDWSRVNSPYVAYFGIVDGYQLKTWWKRHGKSLVVSNIRHSLGGTDVNNEIRQTALNSPEKFWYFNNGITLIAEEAVVAPAKAATQSAGQFRFRGASIVNGAQTVSSLGRIENDTNLGLVRVPIRVILLESASPGFGKEVTRTNNLQNRIESRDFVAQDPEQKRIKEEMAVEGVDYQFLRSEEISPSASSCELIEVTVALACASGDPLLAVQVKSGIGKFFNDLQKAPYRTIYNPSTSGARAFNATAMNRHIDGWIERRKKSISKKNGAAWGVLVHGNRILSAGVFRLYGLNRLSKPICEFRNEINDPAPIYKLCTDVHTRMTASIEKEFPDKFLAVLFKNPSHSKVVFEDAIRTGR</sequence>
<accession>A0A933S1R7</accession>
<reference evidence="2" key="1">
    <citation type="submission" date="2020-07" db="EMBL/GenBank/DDBJ databases">
        <title>Huge and variable diversity of episymbiotic CPR bacteria and DPANN archaea in groundwater ecosystems.</title>
        <authorList>
            <person name="He C.Y."/>
            <person name="Keren R."/>
            <person name="Whittaker M."/>
            <person name="Farag I.F."/>
            <person name="Doudna J."/>
            <person name="Cate J.H.D."/>
            <person name="Banfield J.F."/>
        </authorList>
    </citation>
    <scope>NUCLEOTIDE SEQUENCE</scope>
    <source>
        <strain evidence="2">NC_groundwater_1818_Pr3_B-0.1um_66_35</strain>
    </source>
</reference>
<dbReference type="AlphaFoldDB" id="A0A933S1R7"/>
<evidence type="ECO:0000313" key="3">
    <source>
        <dbReference type="Proteomes" id="UP000782519"/>
    </source>
</evidence>
<protein>
    <submittedName>
        <fullName evidence="2">AIPR family protein</fullName>
    </submittedName>
</protein>